<organism evidence="2 3">
    <name type="scientific">Psylliodes chrysocephalus</name>
    <dbReference type="NCBI Taxonomy" id="3402493"/>
    <lineage>
        <taxon>Eukaryota</taxon>
        <taxon>Metazoa</taxon>
        <taxon>Ecdysozoa</taxon>
        <taxon>Arthropoda</taxon>
        <taxon>Hexapoda</taxon>
        <taxon>Insecta</taxon>
        <taxon>Pterygota</taxon>
        <taxon>Neoptera</taxon>
        <taxon>Endopterygota</taxon>
        <taxon>Coleoptera</taxon>
        <taxon>Polyphaga</taxon>
        <taxon>Cucujiformia</taxon>
        <taxon>Chrysomeloidea</taxon>
        <taxon>Chrysomelidae</taxon>
        <taxon>Galerucinae</taxon>
        <taxon>Alticini</taxon>
        <taxon>Psylliodes</taxon>
    </lineage>
</organism>
<gene>
    <name evidence="2" type="ORF">PSYICH_LOCUS11511</name>
</gene>
<sequence length="109" mass="12605">MSRKLKINKINSDQAYALLDDIPSEGCDASDVEFCDNDVDWLKDLEEEDSVEKEDGIEEQDHIKEEDSIEEKQERNRANLEELCSLNDETIAVAHIGNIIQFYIKKIFI</sequence>
<dbReference type="EMBL" id="OV651817">
    <property type="protein sequence ID" value="CAH1110643.1"/>
    <property type="molecule type" value="Genomic_DNA"/>
</dbReference>
<evidence type="ECO:0000313" key="2">
    <source>
        <dbReference type="EMBL" id="CAH1110643.1"/>
    </source>
</evidence>
<protein>
    <submittedName>
        <fullName evidence="2">Uncharacterized protein</fullName>
    </submittedName>
</protein>
<accession>A0A9P0GEM2</accession>
<evidence type="ECO:0000256" key="1">
    <source>
        <dbReference type="SAM" id="MobiDB-lite"/>
    </source>
</evidence>
<keyword evidence="3" id="KW-1185">Reference proteome</keyword>
<dbReference type="Proteomes" id="UP001153636">
    <property type="component" value="Chromosome 5"/>
</dbReference>
<feature type="compositionally biased region" description="Basic and acidic residues" evidence="1">
    <location>
        <begin position="59"/>
        <end position="73"/>
    </location>
</feature>
<reference evidence="2" key="1">
    <citation type="submission" date="2022-01" db="EMBL/GenBank/DDBJ databases">
        <authorList>
            <person name="King R."/>
        </authorList>
    </citation>
    <scope>NUCLEOTIDE SEQUENCE</scope>
</reference>
<proteinExistence type="predicted"/>
<feature type="compositionally biased region" description="Acidic residues" evidence="1">
    <location>
        <begin position="48"/>
        <end position="58"/>
    </location>
</feature>
<feature type="region of interest" description="Disordered" evidence="1">
    <location>
        <begin position="48"/>
        <end position="73"/>
    </location>
</feature>
<evidence type="ECO:0000313" key="3">
    <source>
        <dbReference type="Proteomes" id="UP001153636"/>
    </source>
</evidence>
<name>A0A9P0GEM2_9CUCU</name>
<dbReference type="AlphaFoldDB" id="A0A9P0GEM2"/>